<dbReference type="InterPro" id="IPR003423">
    <property type="entry name" value="OMP_efflux"/>
</dbReference>
<dbReference type="AlphaFoldDB" id="A0A368VD03"/>
<dbReference type="RefSeq" id="WP_181872031.1">
    <property type="nucleotide sequence ID" value="NZ_QPIZ01000002.1"/>
</dbReference>
<keyword evidence="6" id="KW-0472">Membrane</keyword>
<evidence type="ECO:0000256" key="5">
    <source>
        <dbReference type="ARBA" id="ARBA00022692"/>
    </source>
</evidence>
<feature type="chain" id="PRO_5016909918" evidence="8">
    <location>
        <begin position="23"/>
        <end position="413"/>
    </location>
</feature>
<dbReference type="GO" id="GO:0015288">
    <property type="term" value="F:porin activity"/>
    <property type="evidence" value="ECO:0007669"/>
    <property type="project" value="TreeGrafter"/>
</dbReference>
<dbReference type="GO" id="GO:1990281">
    <property type="term" value="C:efflux pump complex"/>
    <property type="evidence" value="ECO:0007669"/>
    <property type="project" value="TreeGrafter"/>
</dbReference>
<organism evidence="9 10">
    <name type="scientific">Marinilabilia salmonicolor</name>
    <dbReference type="NCBI Taxonomy" id="989"/>
    <lineage>
        <taxon>Bacteria</taxon>
        <taxon>Pseudomonadati</taxon>
        <taxon>Bacteroidota</taxon>
        <taxon>Bacteroidia</taxon>
        <taxon>Marinilabiliales</taxon>
        <taxon>Marinilabiliaceae</taxon>
        <taxon>Marinilabilia</taxon>
    </lineage>
</organism>
<dbReference type="SUPFAM" id="SSF56954">
    <property type="entry name" value="Outer membrane efflux proteins (OEP)"/>
    <property type="match status" value="1"/>
</dbReference>
<keyword evidence="4" id="KW-1134">Transmembrane beta strand</keyword>
<dbReference type="GO" id="GO:0009279">
    <property type="term" value="C:cell outer membrane"/>
    <property type="evidence" value="ECO:0007669"/>
    <property type="project" value="UniProtKB-SubCell"/>
</dbReference>
<protein>
    <submittedName>
        <fullName evidence="9">Outer membrane protein TolC</fullName>
    </submittedName>
</protein>
<dbReference type="EMBL" id="QPIZ01000002">
    <property type="protein sequence ID" value="RCW39069.1"/>
    <property type="molecule type" value="Genomic_DNA"/>
</dbReference>
<keyword evidence="3" id="KW-0813">Transport</keyword>
<sequence length="413" mass="46972">MRIKHLILIPALLLLGLGSSGAQTLETYFAAAAENNPGLQAKYKEFEAALERVPQVSSLDDPTLSFGYFVSPVETRLGPQKAKFSLSQMFPWFGTLKAKEDAAALAAEAKFQGFVDARNQLYYRVAAAYYPIYKLNEWKQIEKENIEILKSYKNISSRNFENDKGSMVDVLRVDIMLKDASTNLDILNKEEKPLVTAFNKLLNRPADEEVTIDVEKQEDSLPLHQNKDSLMNQHPVLKKLELMRQSNEAAETAARKNGYPKFGIGLDYVAVGERTDMQVENNGRDVIMPMVSVSIPIFRKKYNAAVKEAQLKQESLALQKEEFSNNLVSKYEDVWFEINKQDQLINLYNDQIKTTRQTLKLLTTSYANSGKEFEEVLRMQQELLMYEKKKAAAISQYKTSVARLEYVMGRSGN</sequence>
<evidence type="ECO:0000313" key="9">
    <source>
        <dbReference type="EMBL" id="RCW39069.1"/>
    </source>
</evidence>
<evidence type="ECO:0000256" key="7">
    <source>
        <dbReference type="ARBA" id="ARBA00023237"/>
    </source>
</evidence>
<comment type="subcellular location">
    <subcellularLocation>
        <location evidence="1">Cell outer membrane</location>
    </subcellularLocation>
</comment>
<keyword evidence="8" id="KW-0732">Signal</keyword>
<name>A0A368VD03_9BACT</name>
<dbReference type="PANTHER" id="PTHR30026:SF20">
    <property type="entry name" value="OUTER MEMBRANE PROTEIN TOLC"/>
    <property type="match status" value="1"/>
</dbReference>
<gene>
    <name evidence="9" type="ORF">DFO77_102224</name>
</gene>
<evidence type="ECO:0000256" key="2">
    <source>
        <dbReference type="ARBA" id="ARBA00007613"/>
    </source>
</evidence>
<dbReference type="InterPro" id="IPR051906">
    <property type="entry name" value="TolC-like"/>
</dbReference>
<keyword evidence="10" id="KW-1185">Reference proteome</keyword>
<feature type="signal peptide" evidence="8">
    <location>
        <begin position="1"/>
        <end position="22"/>
    </location>
</feature>
<evidence type="ECO:0000256" key="3">
    <source>
        <dbReference type="ARBA" id="ARBA00022448"/>
    </source>
</evidence>
<reference evidence="9 10" key="1">
    <citation type="submission" date="2018-07" db="EMBL/GenBank/DDBJ databases">
        <title>Freshwater and sediment microbial communities from various areas in North America, analyzing microbe dynamics in response to fracking.</title>
        <authorList>
            <person name="Lamendella R."/>
        </authorList>
    </citation>
    <scope>NUCLEOTIDE SEQUENCE [LARGE SCALE GENOMIC DNA]</scope>
    <source>
        <strain evidence="9 10">160A</strain>
    </source>
</reference>
<dbReference type="GO" id="GO:0015562">
    <property type="term" value="F:efflux transmembrane transporter activity"/>
    <property type="evidence" value="ECO:0007669"/>
    <property type="project" value="InterPro"/>
</dbReference>
<dbReference type="Proteomes" id="UP000252733">
    <property type="component" value="Unassembled WGS sequence"/>
</dbReference>
<dbReference type="Pfam" id="PF02321">
    <property type="entry name" value="OEP"/>
    <property type="match status" value="1"/>
</dbReference>
<dbReference type="Gene3D" id="1.20.1600.10">
    <property type="entry name" value="Outer membrane efflux proteins (OEP)"/>
    <property type="match status" value="1"/>
</dbReference>
<evidence type="ECO:0000256" key="1">
    <source>
        <dbReference type="ARBA" id="ARBA00004442"/>
    </source>
</evidence>
<proteinExistence type="inferred from homology"/>
<dbReference type="PANTHER" id="PTHR30026">
    <property type="entry name" value="OUTER MEMBRANE PROTEIN TOLC"/>
    <property type="match status" value="1"/>
</dbReference>
<comment type="caution">
    <text evidence="9">The sequence shown here is derived from an EMBL/GenBank/DDBJ whole genome shotgun (WGS) entry which is preliminary data.</text>
</comment>
<keyword evidence="7" id="KW-0998">Cell outer membrane</keyword>
<comment type="similarity">
    <text evidence="2">Belongs to the outer membrane factor (OMF) (TC 1.B.17) family.</text>
</comment>
<keyword evidence="5" id="KW-0812">Transmembrane</keyword>
<evidence type="ECO:0000313" key="10">
    <source>
        <dbReference type="Proteomes" id="UP000252733"/>
    </source>
</evidence>
<accession>A0A368VD03</accession>
<evidence type="ECO:0000256" key="6">
    <source>
        <dbReference type="ARBA" id="ARBA00023136"/>
    </source>
</evidence>
<evidence type="ECO:0000256" key="4">
    <source>
        <dbReference type="ARBA" id="ARBA00022452"/>
    </source>
</evidence>
<evidence type="ECO:0000256" key="8">
    <source>
        <dbReference type="SAM" id="SignalP"/>
    </source>
</evidence>